<evidence type="ECO:0000313" key="2">
    <source>
        <dbReference type="EMBL" id="GAA52115.1"/>
    </source>
</evidence>
<feature type="region of interest" description="Disordered" evidence="1">
    <location>
        <begin position="1"/>
        <end position="26"/>
    </location>
</feature>
<organism evidence="2 3">
    <name type="scientific">Clonorchis sinensis</name>
    <name type="common">Chinese liver fluke</name>
    <dbReference type="NCBI Taxonomy" id="79923"/>
    <lineage>
        <taxon>Eukaryota</taxon>
        <taxon>Metazoa</taxon>
        <taxon>Spiralia</taxon>
        <taxon>Lophotrochozoa</taxon>
        <taxon>Platyhelminthes</taxon>
        <taxon>Trematoda</taxon>
        <taxon>Digenea</taxon>
        <taxon>Opisthorchiida</taxon>
        <taxon>Opisthorchiata</taxon>
        <taxon>Opisthorchiidae</taxon>
        <taxon>Clonorchis</taxon>
    </lineage>
</organism>
<sequence>MIQAKKQVPPSSAELTDRGRLNLTGPRQRSVYALGAQPQDCSHIETERTENRDELLIGGASALSAADHSREAYTVSLNHWTIASRRDQLPCSQKKTQGLEYCQVAQALTGEVERQMSGSNHGLSHISFNSPGFIDLNSFPHSSKLRTSATPGLDALVADTRSTCRCGPVMESYLGLNAIACNMQLPNLPQMLGNTNQALPLSSDRNYSSWNQHALDVRFISFQLPDRLTD</sequence>
<evidence type="ECO:0000313" key="3">
    <source>
        <dbReference type="Proteomes" id="UP000008909"/>
    </source>
</evidence>
<proteinExistence type="predicted"/>
<gene>
    <name evidence="2" type="ORF">CLF_107364</name>
</gene>
<protein>
    <submittedName>
        <fullName evidence="2">Uncharacterized protein</fullName>
    </submittedName>
</protein>
<dbReference type="EMBL" id="DF143242">
    <property type="protein sequence ID" value="GAA52115.1"/>
    <property type="molecule type" value="Genomic_DNA"/>
</dbReference>
<evidence type="ECO:0000256" key="1">
    <source>
        <dbReference type="SAM" id="MobiDB-lite"/>
    </source>
</evidence>
<reference evidence="2" key="1">
    <citation type="journal article" date="2011" name="Genome Biol.">
        <title>The draft genome of the carcinogenic human liver fluke Clonorchis sinensis.</title>
        <authorList>
            <person name="Wang X."/>
            <person name="Chen W."/>
            <person name="Huang Y."/>
            <person name="Sun J."/>
            <person name="Men J."/>
            <person name="Liu H."/>
            <person name="Luo F."/>
            <person name="Guo L."/>
            <person name="Lv X."/>
            <person name="Deng C."/>
            <person name="Zhou C."/>
            <person name="Fan Y."/>
            <person name="Li X."/>
            <person name="Huang L."/>
            <person name="Hu Y."/>
            <person name="Liang C."/>
            <person name="Hu X."/>
            <person name="Xu J."/>
            <person name="Yu X."/>
        </authorList>
    </citation>
    <scope>NUCLEOTIDE SEQUENCE [LARGE SCALE GENOMIC DNA]</scope>
    <source>
        <strain evidence="2">Henan</strain>
    </source>
</reference>
<dbReference type="Proteomes" id="UP000008909">
    <property type="component" value="Unassembled WGS sequence"/>
</dbReference>
<name>G7YGN2_CLOSI</name>
<keyword evidence="3" id="KW-1185">Reference proteome</keyword>
<dbReference type="AlphaFoldDB" id="G7YGN2"/>
<accession>G7YGN2</accession>
<reference key="2">
    <citation type="submission" date="2011-10" db="EMBL/GenBank/DDBJ databases">
        <title>The genome and transcriptome sequence of Clonorchis sinensis provide insights into the carcinogenic liver fluke.</title>
        <authorList>
            <person name="Wang X."/>
            <person name="Huang Y."/>
            <person name="Chen W."/>
            <person name="Liu H."/>
            <person name="Guo L."/>
            <person name="Chen Y."/>
            <person name="Luo F."/>
            <person name="Zhou W."/>
            <person name="Sun J."/>
            <person name="Mao Q."/>
            <person name="Liang P."/>
            <person name="Zhou C."/>
            <person name="Tian Y."/>
            <person name="Men J."/>
            <person name="Lv X."/>
            <person name="Huang L."/>
            <person name="Zhou J."/>
            <person name="Hu Y."/>
            <person name="Li R."/>
            <person name="Zhang F."/>
            <person name="Lei H."/>
            <person name="Li X."/>
            <person name="Hu X."/>
            <person name="Liang C."/>
            <person name="Xu J."/>
            <person name="Wu Z."/>
            <person name="Yu X."/>
        </authorList>
    </citation>
    <scope>NUCLEOTIDE SEQUENCE</scope>
    <source>
        <strain>Henan</strain>
    </source>
</reference>